<dbReference type="EMBL" id="JACEFF010000759">
    <property type="protein sequence ID" value="KAH9631444.1"/>
    <property type="molecule type" value="Genomic_DNA"/>
</dbReference>
<proteinExistence type="predicted"/>
<dbReference type="AlphaFoldDB" id="A0A922SBP9"/>
<comment type="caution">
    <text evidence="1">The sequence shown here is derived from an EMBL/GenBank/DDBJ whole genome shotgun (WGS) entry which is preliminary data.</text>
</comment>
<sequence length="110" mass="13136">MFSPFSPPLKFVIIFASSRLQYRNILSRYLLTVKGEYEIIKMHNTNLILYDGYTFSHRGSSYYRNYYCSQKISKKCKAKLKIAKDGTLEWVYNMHTHDRPMINRKDVKKP</sequence>
<organism evidence="1 2">
    <name type="scientific">Spodoptera exigua</name>
    <name type="common">Beet armyworm</name>
    <name type="synonym">Noctua fulgens</name>
    <dbReference type="NCBI Taxonomy" id="7107"/>
    <lineage>
        <taxon>Eukaryota</taxon>
        <taxon>Metazoa</taxon>
        <taxon>Ecdysozoa</taxon>
        <taxon>Arthropoda</taxon>
        <taxon>Hexapoda</taxon>
        <taxon>Insecta</taxon>
        <taxon>Pterygota</taxon>
        <taxon>Neoptera</taxon>
        <taxon>Endopterygota</taxon>
        <taxon>Lepidoptera</taxon>
        <taxon>Glossata</taxon>
        <taxon>Ditrysia</taxon>
        <taxon>Noctuoidea</taxon>
        <taxon>Noctuidae</taxon>
        <taxon>Amphipyrinae</taxon>
        <taxon>Spodoptera</taxon>
    </lineage>
</organism>
<protein>
    <recommendedName>
        <fullName evidence="3">FLYWCH-type domain-containing protein</fullName>
    </recommendedName>
</protein>
<evidence type="ECO:0000313" key="1">
    <source>
        <dbReference type="EMBL" id="KAH9631444.1"/>
    </source>
</evidence>
<evidence type="ECO:0008006" key="3">
    <source>
        <dbReference type="Google" id="ProtNLM"/>
    </source>
</evidence>
<gene>
    <name evidence="1" type="ORF">HF086_014289</name>
</gene>
<accession>A0A922SBP9</accession>
<dbReference type="Gene3D" id="2.20.25.240">
    <property type="match status" value="1"/>
</dbReference>
<reference evidence="1" key="1">
    <citation type="journal article" date="2021" name="G3 (Bethesda)">
        <title>Genome and transcriptome analysis of the beet armyworm Spodoptera exigua reveals targets for pest control. .</title>
        <authorList>
            <person name="Simon S."/>
            <person name="Breeschoten T."/>
            <person name="Jansen H.J."/>
            <person name="Dirks R.P."/>
            <person name="Schranz M.E."/>
            <person name="Ros V.I.D."/>
        </authorList>
    </citation>
    <scope>NUCLEOTIDE SEQUENCE</scope>
    <source>
        <strain evidence="1">TB_SE_WUR_2020</strain>
    </source>
</reference>
<evidence type="ECO:0000313" key="2">
    <source>
        <dbReference type="Proteomes" id="UP000814243"/>
    </source>
</evidence>
<name>A0A922SBP9_SPOEX</name>
<dbReference type="Proteomes" id="UP000814243">
    <property type="component" value="Unassembled WGS sequence"/>
</dbReference>